<evidence type="ECO:0000313" key="1">
    <source>
        <dbReference type="EMBL" id="MED5051384.1"/>
    </source>
</evidence>
<name>A0ABD5IUB5_9BACL</name>
<sequence length="50" mass="5556">MEASVCIYIHTANEVKFWLSHPSSGTLPPDLPFISKTMMSALSAVYLKNE</sequence>
<organism evidence="1 2">
    <name type="scientific">Anoxybacteroides rupiense</name>
    <dbReference type="NCBI Taxonomy" id="311460"/>
    <lineage>
        <taxon>Bacteria</taxon>
        <taxon>Bacillati</taxon>
        <taxon>Bacillota</taxon>
        <taxon>Bacilli</taxon>
        <taxon>Bacillales</taxon>
        <taxon>Anoxybacillaceae</taxon>
        <taxon>Anoxybacteroides</taxon>
    </lineage>
</organism>
<dbReference type="EMBL" id="JARTLI010000005">
    <property type="protein sequence ID" value="MED5051384.1"/>
    <property type="molecule type" value="Genomic_DNA"/>
</dbReference>
<protein>
    <submittedName>
        <fullName evidence="1">Uncharacterized protein</fullName>
    </submittedName>
</protein>
<comment type="caution">
    <text evidence="1">The sequence shown here is derived from an EMBL/GenBank/DDBJ whole genome shotgun (WGS) entry which is preliminary data.</text>
</comment>
<proteinExistence type="predicted"/>
<evidence type="ECO:0000313" key="2">
    <source>
        <dbReference type="Proteomes" id="UP001339962"/>
    </source>
</evidence>
<dbReference type="RefSeq" id="WP_328217592.1">
    <property type="nucleotide sequence ID" value="NZ_JARTLI010000005.1"/>
</dbReference>
<dbReference type="Proteomes" id="UP001339962">
    <property type="component" value="Unassembled WGS sequence"/>
</dbReference>
<gene>
    <name evidence="1" type="ORF">P9850_05845</name>
</gene>
<reference evidence="1 2" key="1">
    <citation type="submission" date="2023-03" db="EMBL/GenBank/DDBJ databases">
        <title>Bacillus Genome Sequencing.</title>
        <authorList>
            <person name="Dunlap C."/>
        </authorList>
    </citation>
    <scope>NUCLEOTIDE SEQUENCE [LARGE SCALE GENOMIC DNA]</scope>
    <source>
        <strain evidence="1 2">NRS-38</strain>
    </source>
</reference>
<accession>A0ABD5IUB5</accession>
<dbReference type="AlphaFoldDB" id="A0ABD5IUB5"/>